<dbReference type="EMBL" id="PGCJ01000851">
    <property type="protein sequence ID" value="PLW17376.1"/>
    <property type="molecule type" value="Genomic_DNA"/>
</dbReference>
<name>A0A2N5VF92_9BASI</name>
<organism evidence="2 4">
    <name type="scientific">Puccinia coronata f. sp. avenae</name>
    <dbReference type="NCBI Taxonomy" id="200324"/>
    <lineage>
        <taxon>Eukaryota</taxon>
        <taxon>Fungi</taxon>
        <taxon>Dikarya</taxon>
        <taxon>Basidiomycota</taxon>
        <taxon>Pucciniomycotina</taxon>
        <taxon>Pucciniomycetes</taxon>
        <taxon>Pucciniales</taxon>
        <taxon>Pucciniaceae</taxon>
        <taxon>Puccinia</taxon>
    </lineage>
</organism>
<accession>A0A2N5VF92</accession>
<protein>
    <submittedName>
        <fullName evidence="2">Uncharacterized protein</fullName>
    </submittedName>
</protein>
<comment type="caution">
    <text evidence="2">The sequence shown here is derived from an EMBL/GenBank/DDBJ whole genome shotgun (WGS) entry which is preliminary data.</text>
</comment>
<evidence type="ECO:0000313" key="2">
    <source>
        <dbReference type="EMBL" id="PLW48651.1"/>
    </source>
</evidence>
<dbReference type="EMBL" id="PGCI01000022">
    <property type="protein sequence ID" value="PLW48651.1"/>
    <property type="molecule type" value="Genomic_DNA"/>
</dbReference>
<evidence type="ECO:0000313" key="3">
    <source>
        <dbReference type="Proteomes" id="UP000235388"/>
    </source>
</evidence>
<dbReference type="Proteomes" id="UP000235388">
    <property type="component" value="Unassembled WGS sequence"/>
</dbReference>
<sequence length="148" mass="15955">MPMKCKLVPARRGVAPRQAGTGLHGAAARRGVIPRLEQVPACTCSPRESSSAVWWYKLVPARQGVIPCRAGTSLYQPGEELFLAEQQLAEELFLGEQVPVCTFLLIGQEQLLGEPVQAACRGQRRQPPVKPCAGVVLPGFLTNALAKL</sequence>
<dbReference type="Proteomes" id="UP000235392">
    <property type="component" value="Unassembled WGS sequence"/>
</dbReference>
<keyword evidence="3" id="KW-1185">Reference proteome</keyword>
<reference evidence="3 4" key="1">
    <citation type="submission" date="2017-11" db="EMBL/GenBank/DDBJ databases">
        <title>De novo assembly and phasing of dikaryotic genomes from two isolates of Puccinia coronata f. sp. avenae, the causal agent of oat crown rust.</title>
        <authorList>
            <person name="Miller M.E."/>
            <person name="Zhang Y."/>
            <person name="Omidvar V."/>
            <person name="Sperschneider J."/>
            <person name="Schwessinger B."/>
            <person name="Raley C."/>
            <person name="Palmer J.M."/>
            <person name="Garnica D."/>
            <person name="Upadhyaya N."/>
            <person name="Rathjen J."/>
            <person name="Taylor J.M."/>
            <person name="Park R.F."/>
            <person name="Dodds P.N."/>
            <person name="Hirsch C.D."/>
            <person name="Kianian S.F."/>
            <person name="Figueroa M."/>
        </authorList>
    </citation>
    <scope>NUCLEOTIDE SEQUENCE [LARGE SCALE GENOMIC DNA]</scope>
    <source>
        <strain evidence="1">12NC29</strain>
        <strain evidence="2">12SD80</strain>
    </source>
</reference>
<evidence type="ECO:0000313" key="1">
    <source>
        <dbReference type="EMBL" id="PLW17376.1"/>
    </source>
</evidence>
<dbReference type="AlphaFoldDB" id="A0A2N5VF92"/>
<evidence type="ECO:0000313" key="4">
    <source>
        <dbReference type="Proteomes" id="UP000235392"/>
    </source>
</evidence>
<proteinExistence type="predicted"/>
<gene>
    <name evidence="1" type="ORF">PCANC_14086</name>
    <name evidence="2" type="ORF">PCASD_03427</name>
</gene>